<gene>
    <name evidence="3" type="ORF">BWK73_30105</name>
</gene>
<organism evidence="3 4">
    <name type="scientific">Thiothrix lacustris</name>
    <dbReference type="NCBI Taxonomy" id="525917"/>
    <lineage>
        <taxon>Bacteria</taxon>
        <taxon>Pseudomonadati</taxon>
        <taxon>Pseudomonadota</taxon>
        <taxon>Gammaproteobacteria</taxon>
        <taxon>Thiotrichales</taxon>
        <taxon>Thiotrichaceae</taxon>
        <taxon>Thiothrix</taxon>
    </lineage>
</organism>
<dbReference type="SUPFAM" id="SSF56436">
    <property type="entry name" value="C-type lectin-like"/>
    <property type="match status" value="1"/>
</dbReference>
<feature type="domain" description="Sulfatase-modifying factor enzyme-like" evidence="2">
    <location>
        <begin position="64"/>
        <end position="300"/>
    </location>
</feature>
<dbReference type="GO" id="GO:0120147">
    <property type="term" value="F:formylglycine-generating oxidase activity"/>
    <property type="evidence" value="ECO:0007669"/>
    <property type="project" value="TreeGrafter"/>
</dbReference>
<name>A0A1Y1QIX3_9GAMM</name>
<dbReference type="InterPro" id="IPR005532">
    <property type="entry name" value="SUMF_dom"/>
</dbReference>
<evidence type="ECO:0000313" key="4">
    <source>
        <dbReference type="Proteomes" id="UP000192491"/>
    </source>
</evidence>
<dbReference type="InterPro" id="IPR051043">
    <property type="entry name" value="Sulfatase_Mod_Factor_Kinase"/>
</dbReference>
<evidence type="ECO:0000259" key="2">
    <source>
        <dbReference type="Pfam" id="PF03781"/>
    </source>
</evidence>
<accession>A0A1Y1QIX3</accession>
<protein>
    <recommendedName>
        <fullName evidence="2">Sulfatase-modifying factor enzyme-like domain-containing protein</fullName>
    </recommendedName>
</protein>
<dbReference type="InterPro" id="IPR042095">
    <property type="entry name" value="SUMF_sf"/>
</dbReference>
<keyword evidence="1" id="KW-0732">Signal</keyword>
<dbReference type="Gene3D" id="3.90.1580.10">
    <property type="entry name" value="paralog of FGE (formylglycine-generating enzyme)"/>
    <property type="match status" value="1"/>
</dbReference>
<sequence>MRIALTLAFFFSIPAWAEVPLPPPLDVPPPVPVAPAQPSTAVTSPPNTKLIGTPPPADPYAPLLPTMITIPAGIFTMGCKNGRDNVEGVDKCENDGDATPAHEISVKTFQLSATEVTFEEWDLCVKDGVCPEAKDQGWGRGKRPVINVSWDDTQTYIGWLNKRTGKRYRLPTEAEWEYASRGGRNDTAYSWGYAAGKGNANCYKDQCGDTFEYTAPVKSFSANDYGLYDMHGNVWEWCQDKWHDNYTGAPADGSAWESGDSSLRVLRGGSWNHNARRARSAYRNGGTPDYRNVIIGFRLALGQV</sequence>
<dbReference type="EMBL" id="MTEJ01000233">
    <property type="protein sequence ID" value="OQX06718.1"/>
    <property type="molecule type" value="Genomic_DNA"/>
</dbReference>
<dbReference type="Pfam" id="PF03781">
    <property type="entry name" value="FGE-sulfatase"/>
    <property type="match status" value="1"/>
</dbReference>
<reference evidence="3 4" key="1">
    <citation type="submission" date="2017-01" db="EMBL/GenBank/DDBJ databases">
        <title>Novel large sulfur bacteria in the metagenomes of groundwater-fed chemosynthetic microbial mats in the Lake Huron basin.</title>
        <authorList>
            <person name="Sharrar A.M."/>
            <person name="Flood B.E."/>
            <person name="Bailey J.V."/>
            <person name="Jones D.S."/>
            <person name="Biddanda B."/>
            <person name="Ruberg S.A."/>
            <person name="Marcus D.N."/>
            <person name="Dick G.J."/>
        </authorList>
    </citation>
    <scope>NUCLEOTIDE SEQUENCE [LARGE SCALE GENOMIC DNA]</scope>
    <source>
        <strain evidence="3">A8</strain>
    </source>
</reference>
<dbReference type="PANTHER" id="PTHR23150">
    <property type="entry name" value="SULFATASE MODIFYING FACTOR 1, 2"/>
    <property type="match status" value="1"/>
</dbReference>
<evidence type="ECO:0000256" key="1">
    <source>
        <dbReference type="SAM" id="SignalP"/>
    </source>
</evidence>
<dbReference type="AlphaFoldDB" id="A0A1Y1QIX3"/>
<dbReference type="Proteomes" id="UP000192491">
    <property type="component" value="Unassembled WGS sequence"/>
</dbReference>
<proteinExistence type="predicted"/>
<comment type="caution">
    <text evidence="3">The sequence shown here is derived from an EMBL/GenBank/DDBJ whole genome shotgun (WGS) entry which is preliminary data.</text>
</comment>
<feature type="chain" id="PRO_5013344909" description="Sulfatase-modifying factor enzyme-like domain-containing protein" evidence="1">
    <location>
        <begin position="18"/>
        <end position="304"/>
    </location>
</feature>
<dbReference type="PANTHER" id="PTHR23150:SF35">
    <property type="entry name" value="BLL6746 PROTEIN"/>
    <property type="match status" value="1"/>
</dbReference>
<dbReference type="InterPro" id="IPR016187">
    <property type="entry name" value="CTDL_fold"/>
</dbReference>
<evidence type="ECO:0000313" key="3">
    <source>
        <dbReference type="EMBL" id="OQX06718.1"/>
    </source>
</evidence>
<feature type="signal peptide" evidence="1">
    <location>
        <begin position="1"/>
        <end position="17"/>
    </location>
</feature>